<evidence type="ECO:0000256" key="7">
    <source>
        <dbReference type="SAM" id="SignalP"/>
    </source>
</evidence>
<dbReference type="SUPFAM" id="SSF57535">
    <property type="entry name" value="Complement control module/SCR domain"/>
    <property type="match status" value="1"/>
</dbReference>
<organism evidence="9 10">
    <name type="scientific">Fasciolopsis buskii</name>
    <dbReference type="NCBI Taxonomy" id="27845"/>
    <lineage>
        <taxon>Eukaryota</taxon>
        <taxon>Metazoa</taxon>
        <taxon>Spiralia</taxon>
        <taxon>Lophotrochozoa</taxon>
        <taxon>Platyhelminthes</taxon>
        <taxon>Trematoda</taxon>
        <taxon>Digenea</taxon>
        <taxon>Plagiorchiida</taxon>
        <taxon>Echinostomata</taxon>
        <taxon>Echinostomatoidea</taxon>
        <taxon>Fasciolidae</taxon>
        <taxon>Fasciolopsis</taxon>
    </lineage>
</organism>
<dbReference type="EMBL" id="LUCM01011593">
    <property type="protein sequence ID" value="KAA0183738.1"/>
    <property type="molecule type" value="Genomic_DNA"/>
</dbReference>
<dbReference type="Gene3D" id="3.10.100.10">
    <property type="entry name" value="Mannose-Binding Protein A, subunit A"/>
    <property type="match status" value="1"/>
</dbReference>
<gene>
    <name evidence="9" type="ORF">FBUS_06649</name>
</gene>
<comment type="caution">
    <text evidence="9">The sequence shown here is derived from an EMBL/GenBank/DDBJ whole genome shotgun (WGS) entry which is preliminary data.</text>
</comment>
<dbReference type="Gene3D" id="2.10.70.10">
    <property type="entry name" value="Complement Module, domain 1"/>
    <property type="match status" value="1"/>
</dbReference>
<dbReference type="CDD" id="cd00037">
    <property type="entry name" value="CLECT"/>
    <property type="match status" value="1"/>
</dbReference>
<dbReference type="Pfam" id="PF00084">
    <property type="entry name" value="Sushi"/>
    <property type="match status" value="1"/>
</dbReference>
<feature type="signal peptide" evidence="7">
    <location>
        <begin position="1"/>
        <end position="15"/>
    </location>
</feature>
<feature type="transmembrane region" description="Helical" evidence="6">
    <location>
        <begin position="547"/>
        <end position="567"/>
    </location>
</feature>
<keyword evidence="10" id="KW-1185">Reference proteome</keyword>
<keyword evidence="1" id="KW-0768">Sushi</keyword>
<keyword evidence="6" id="KW-0472">Membrane</keyword>
<evidence type="ECO:0000259" key="8">
    <source>
        <dbReference type="PROSITE" id="PS50041"/>
    </source>
</evidence>
<keyword evidence="3" id="KW-0677">Repeat</keyword>
<evidence type="ECO:0000256" key="1">
    <source>
        <dbReference type="ARBA" id="ARBA00022659"/>
    </source>
</evidence>
<dbReference type="Proteomes" id="UP000728185">
    <property type="component" value="Unassembled WGS sequence"/>
</dbReference>
<dbReference type="CDD" id="cd00033">
    <property type="entry name" value="CCP"/>
    <property type="match status" value="1"/>
</dbReference>
<dbReference type="InterPro" id="IPR016186">
    <property type="entry name" value="C-type_lectin-like/link_sf"/>
</dbReference>
<evidence type="ECO:0000256" key="3">
    <source>
        <dbReference type="ARBA" id="ARBA00022737"/>
    </source>
</evidence>
<evidence type="ECO:0000256" key="6">
    <source>
        <dbReference type="SAM" id="Phobius"/>
    </source>
</evidence>
<evidence type="ECO:0000256" key="4">
    <source>
        <dbReference type="ARBA" id="ARBA00023157"/>
    </source>
</evidence>
<reference evidence="9" key="1">
    <citation type="submission" date="2019-05" db="EMBL/GenBank/DDBJ databases">
        <title>Annotation for the trematode Fasciolopsis buski.</title>
        <authorList>
            <person name="Choi Y.-J."/>
        </authorList>
    </citation>
    <scope>NUCLEOTIDE SEQUENCE</scope>
    <source>
        <strain evidence="9">HT</strain>
        <tissue evidence="9">Whole worm</tissue>
    </source>
</reference>
<keyword evidence="5" id="KW-0325">Glycoprotein</keyword>
<keyword evidence="6" id="KW-1133">Transmembrane helix</keyword>
<dbReference type="InterPro" id="IPR001304">
    <property type="entry name" value="C-type_lectin-like"/>
</dbReference>
<dbReference type="InterPro" id="IPR035976">
    <property type="entry name" value="Sushi/SCR/CCP_sf"/>
</dbReference>
<keyword evidence="6" id="KW-0812">Transmembrane</keyword>
<name>A0A8E0VFX4_9TREM</name>
<dbReference type="SUPFAM" id="SSF56436">
    <property type="entry name" value="C-type lectin-like"/>
    <property type="match status" value="1"/>
</dbReference>
<dbReference type="AlphaFoldDB" id="A0A8E0VFX4"/>
<accession>A0A8E0VFX4</accession>
<dbReference type="InterPro" id="IPR016187">
    <property type="entry name" value="CTDL_fold"/>
</dbReference>
<dbReference type="SMART" id="SM00034">
    <property type="entry name" value="CLECT"/>
    <property type="match status" value="1"/>
</dbReference>
<keyword evidence="2 7" id="KW-0732">Signal</keyword>
<evidence type="ECO:0000256" key="5">
    <source>
        <dbReference type="ARBA" id="ARBA00023180"/>
    </source>
</evidence>
<dbReference type="PROSITE" id="PS50041">
    <property type="entry name" value="C_TYPE_LECTIN_2"/>
    <property type="match status" value="1"/>
</dbReference>
<feature type="non-terminal residue" evidence="9">
    <location>
        <position position="622"/>
    </location>
</feature>
<dbReference type="PANTHER" id="PTHR19325">
    <property type="entry name" value="COMPLEMENT COMPONENT-RELATED SUSHI DOMAIN-CONTAINING"/>
    <property type="match status" value="1"/>
</dbReference>
<protein>
    <submittedName>
        <fullName evidence="9">Sushi/SCR/CCP domain-containing protein</fullName>
    </submittedName>
</protein>
<proteinExistence type="predicted"/>
<dbReference type="InterPro" id="IPR050350">
    <property type="entry name" value="Compl-Cell_Adhes-Reg"/>
</dbReference>
<feature type="chain" id="PRO_5034238213" evidence="7">
    <location>
        <begin position="16"/>
        <end position="622"/>
    </location>
</feature>
<dbReference type="InterPro" id="IPR000436">
    <property type="entry name" value="Sushi_SCR_CCP_dom"/>
</dbReference>
<keyword evidence="4" id="KW-1015">Disulfide bond</keyword>
<feature type="domain" description="C-type lectin" evidence="8">
    <location>
        <begin position="32"/>
        <end position="168"/>
    </location>
</feature>
<dbReference type="PANTHER" id="PTHR19325:SF575">
    <property type="entry name" value="LOCOMOTION-RELATED PROTEIN HIKARU GENKI"/>
    <property type="match status" value="1"/>
</dbReference>
<evidence type="ECO:0000256" key="2">
    <source>
        <dbReference type="ARBA" id="ARBA00022729"/>
    </source>
</evidence>
<sequence>ISLFLLVFVPVPVLAISDDFPCLDDTWHYSDVGAKCYKFVGKGTQLKWNDAAIACSQSLSGNSLQKPRLIQFDSEDELRSLVEIMLYLGNMDPIWLNAYRNMNELQFYWKNGIIPLDFPYLQWSQGRAPGQCLQLSYMTSPIQISSNWKMIVSLQETSCDERISFLCEHDVVLCQNAPGGFDDSSMRFTPPKPAPRKLVTAVCQEGSYMIPRSQTIQSSGADVNHTLDVNQYYCDGSRDPSGDPQLFQANFKYSGYSVSECVRLQCPLYPQLLENVKNVPELPPGSTQLNYNFGDTIELNCTNGYVGLHNASSTVGRMQCTQPDYFATQGVWIPENYQMCVAVRCDLDTLKNMVPTNAYLASARNYKTDRIYAQHQVNEFNYYGNVITIKCQNGFLYPDRTTEKLVICVLAENSQIDGVYNGYGGTSLPLPGACELTTCMYENAVIKSDYNMRPYFLIQNGTGDWLNVSKHEGKPYALQAKIRFFCQDGFETVNQNDDFNITCSDIGVWSPQLIGCIAKTAKLPSTNTGRFFTEPEEAKSAKQITSIMFILIFIFLGFIVLLDLITIGRDTKQLWSNLKLQGKRIARSRSKLSGKKDTGTNEDSALTDGVEASYSTVRNRNG</sequence>
<dbReference type="OrthoDB" id="6237547at2759"/>
<evidence type="ECO:0000313" key="10">
    <source>
        <dbReference type="Proteomes" id="UP000728185"/>
    </source>
</evidence>
<evidence type="ECO:0000313" key="9">
    <source>
        <dbReference type="EMBL" id="KAA0183738.1"/>
    </source>
</evidence>